<sequence>MCHARHHYICHLSPPTMPPSFFSPSAWEWIVIFSPVFILYCRIGKIIRQLIARFNNRGTECREECGTLETEHSECLTNFRQQ</sequence>
<proteinExistence type="predicted"/>
<keyword evidence="1" id="KW-0472">Membrane</keyword>
<evidence type="ECO:0000313" key="2">
    <source>
        <dbReference type="Proteomes" id="UP000887565"/>
    </source>
</evidence>
<dbReference type="AlphaFoldDB" id="A0A915KG08"/>
<name>A0A915KG08_ROMCU</name>
<dbReference type="Proteomes" id="UP000887565">
    <property type="component" value="Unplaced"/>
</dbReference>
<reference evidence="3" key="1">
    <citation type="submission" date="2022-11" db="UniProtKB">
        <authorList>
            <consortium name="WormBaseParasite"/>
        </authorList>
    </citation>
    <scope>IDENTIFICATION</scope>
</reference>
<dbReference type="WBParaSite" id="nRc.2.0.1.t37753-RA">
    <property type="protein sequence ID" value="nRc.2.0.1.t37753-RA"/>
    <property type="gene ID" value="nRc.2.0.1.g37753"/>
</dbReference>
<keyword evidence="1" id="KW-1133">Transmembrane helix</keyword>
<evidence type="ECO:0000313" key="3">
    <source>
        <dbReference type="WBParaSite" id="nRc.2.0.1.t37753-RA"/>
    </source>
</evidence>
<evidence type="ECO:0000256" key="1">
    <source>
        <dbReference type="SAM" id="Phobius"/>
    </source>
</evidence>
<accession>A0A915KG08</accession>
<keyword evidence="2" id="KW-1185">Reference proteome</keyword>
<protein>
    <submittedName>
        <fullName evidence="3">Uncharacterized protein</fullName>
    </submittedName>
</protein>
<organism evidence="2 3">
    <name type="scientific">Romanomermis culicivorax</name>
    <name type="common">Nematode worm</name>
    <dbReference type="NCBI Taxonomy" id="13658"/>
    <lineage>
        <taxon>Eukaryota</taxon>
        <taxon>Metazoa</taxon>
        <taxon>Ecdysozoa</taxon>
        <taxon>Nematoda</taxon>
        <taxon>Enoplea</taxon>
        <taxon>Dorylaimia</taxon>
        <taxon>Mermithida</taxon>
        <taxon>Mermithoidea</taxon>
        <taxon>Mermithidae</taxon>
        <taxon>Romanomermis</taxon>
    </lineage>
</organism>
<keyword evidence="1" id="KW-0812">Transmembrane</keyword>
<feature type="transmembrane region" description="Helical" evidence="1">
    <location>
        <begin position="26"/>
        <end position="43"/>
    </location>
</feature>